<keyword evidence="2" id="KW-0819">tRNA processing</keyword>
<sequence>MSSNHGNSQNLNDYSQWSKEQLIERLKHLEGKSTTTSSSSNVVSETQAVKLTQPMKKSKKKKEFDFSKYTTRHIALRFAYLGWSYQGLAIQNQETELPTVESEILKALFKIKLIGSLEPQACNFSRCGRTDKGVSAMNQVISLTLRSKLSADELISPENDQKELDYIRILNQVLPPDIRFHSVCLRPPKDFDARFSCTYRHYKYFFNGRGLNVEKMREAASYYLGENDFRNFCKVDGGKQITVFKRGVLRSEISQLEDDDRFYVFDLKGTAFLWHQVRCMVAVLLSVGQGLEEPTIVKRLLDPVEFPSRPAYNMAHDIPLTLYDCGFNEDEVKWSYGDGKENLHHLEFNGLWNDIQIKAITANFMKKSVFGPLKSNIDRVVVNLGDGRGSVSGKYIPLEKRPRLETPEQINAKWRNKKKRTIEEVE</sequence>
<comment type="caution">
    <text evidence="6">The sequence shown here is derived from an EMBL/GenBank/DDBJ whole genome shotgun (WGS) entry which is preliminary data.</text>
</comment>
<dbReference type="AlphaFoldDB" id="A0A9W6YZD6"/>
<dbReference type="InterPro" id="IPR020095">
    <property type="entry name" value="PsdUridine_synth_TruA_C"/>
</dbReference>
<dbReference type="SUPFAM" id="SSF55120">
    <property type="entry name" value="Pseudouridine synthase"/>
    <property type="match status" value="1"/>
</dbReference>
<dbReference type="Gene3D" id="3.30.70.580">
    <property type="entry name" value="Pseudouridine synthase I, catalytic domain, N-terminal subdomain"/>
    <property type="match status" value="1"/>
</dbReference>
<comment type="similarity">
    <text evidence="1">Belongs to the tRNA pseudouridine synthase TruA family.</text>
</comment>
<dbReference type="FunFam" id="3.30.70.580:FF:000020">
    <property type="entry name" value="tRNA pseudouridine synthase"/>
    <property type="match status" value="1"/>
</dbReference>
<feature type="domain" description="Pseudouridine synthase I TruA alpha/beta" evidence="5">
    <location>
        <begin position="219"/>
        <end position="328"/>
    </location>
</feature>
<dbReference type="GO" id="GO:0005737">
    <property type="term" value="C:cytoplasm"/>
    <property type="evidence" value="ECO:0007669"/>
    <property type="project" value="TreeGrafter"/>
</dbReference>
<evidence type="ECO:0000256" key="1">
    <source>
        <dbReference type="ARBA" id="ARBA00009375"/>
    </source>
</evidence>
<feature type="compositionally biased region" description="Polar residues" evidence="4">
    <location>
        <begin position="41"/>
        <end position="50"/>
    </location>
</feature>
<evidence type="ECO:0000259" key="5">
    <source>
        <dbReference type="Pfam" id="PF01416"/>
    </source>
</evidence>
<dbReference type="CDD" id="cd02569">
    <property type="entry name" value="PseudoU_synth_ScPus3"/>
    <property type="match status" value="1"/>
</dbReference>
<dbReference type="PANTHER" id="PTHR11142">
    <property type="entry name" value="PSEUDOURIDYLATE SYNTHASE"/>
    <property type="match status" value="1"/>
</dbReference>
<dbReference type="NCBIfam" id="TIGR00071">
    <property type="entry name" value="hisT_truA"/>
    <property type="match status" value="1"/>
</dbReference>
<dbReference type="EMBL" id="BSXU01002278">
    <property type="protein sequence ID" value="GMG36044.1"/>
    <property type="molecule type" value="Genomic_DNA"/>
</dbReference>
<dbReference type="InterPro" id="IPR041707">
    <property type="entry name" value="Pus3-like"/>
</dbReference>
<gene>
    <name evidence="6" type="ORF">Amon01_000461600</name>
</gene>
<dbReference type="OrthoDB" id="25767at2759"/>
<dbReference type="GO" id="GO:1990481">
    <property type="term" value="P:mRNA pseudouridine synthesis"/>
    <property type="evidence" value="ECO:0007669"/>
    <property type="project" value="TreeGrafter"/>
</dbReference>
<reference evidence="6" key="1">
    <citation type="submission" date="2023-04" db="EMBL/GenBank/DDBJ databases">
        <title>Ambrosiozyma monospora NBRC 1965.</title>
        <authorList>
            <person name="Ichikawa N."/>
            <person name="Sato H."/>
            <person name="Tonouchi N."/>
        </authorList>
    </citation>
    <scope>NUCLEOTIDE SEQUENCE</scope>
    <source>
        <strain evidence="6">NBRC 1965</strain>
    </source>
</reference>
<evidence type="ECO:0000313" key="6">
    <source>
        <dbReference type="EMBL" id="GMG36044.1"/>
    </source>
</evidence>
<dbReference type="GO" id="GO:0005634">
    <property type="term" value="C:nucleus"/>
    <property type="evidence" value="ECO:0007669"/>
    <property type="project" value="TreeGrafter"/>
</dbReference>
<dbReference type="InterPro" id="IPR001406">
    <property type="entry name" value="PsdUridine_synth_TruA"/>
</dbReference>
<evidence type="ECO:0000313" key="7">
    <source>
        <dbReference type="Proteomes" id="UP001165063"/>
    </source>
</evidence>
<dbReference type="Pfam" id="PF01416">
    <property type="entry name" value="PseudoU_synth_1"/>
    <property type="match status" value="1"/>
</dbReference>
<feature type="region of interest" description="Disordered" evidence="4">
    <location>
        <begin position="29"/>
        <end position="54"/>
    </location>
</feature>
<dbReference type="GO" id="GO:0003723">
    <property type="term" value="F:RNA binding"/>
    <property type="evidence" value="ECO:0007669"/>
    <property type="project" value="InterPro"/>
</dbReference>
<evidence type="ECO:0000256" key="3">
    <source>
        <dbReference type="ARBA" id="ARBA00023235"/>
    </source>
</evidence>
<evidence type="ECO:0000256" key="4">
    <source>
        <dbReference type="SAM" id="MobiDB-lite"/>
    </source>
</evidence>
<proteinExistence type="inferred from homology"/>
<organism evidence="6 7">
    <name type="scientific">Ambrosiozyma monospora</name>
    <name type="common">Yeast</name>
    <name type="synonym">Endomycopsis monosporus</name>
    <dbReference type="NCBI Taxonomy" id="43982"/>
    <lineage>
        <taxon>Eukaryota</taxon>
        <taxon>Fungi</taxon>
        <taxon>Dikarya</taxon>
        <taxon>Ascomycota</taxon>
        <taxon>Saccharomycotina</taxon>
        <taxon>Pichiomycetes</taxon>
        <taxon>Pichiales</taxon>
        <taxon>Pichiaceae</taxon>
        <taxon>Ambrosiozyma</taxon>
    </lineage>
</organism>
<accession>A0A9W6YZD6</accession>
<name>A0A9W6YZD6_AMBMO</name>
<dbReference type="InterPro" id="IPR020094">
    <property type="entry name" value="TruA/RsuA/RluB/E/F_N"/>
</dbReference>
<dbReference type="GO" id="GO:0009982">
    <property type="term" value="F:pseudouridine synthase activity"/>
    <property type="evidence" value="ECO:0007669"/>
    <property type="project" value="InterPro"/>
</dbReference>
<protein>
    <submittedName>
        <fullName evidence="6">Unnamed protein product</fullName>
    </submittedName>
</protein>
<dbReference type="HAMAP" id="MF_00171">
    <property type="entry name" value="TruA"/>
    <property type="match status" value="1"/>
</dbReference>
<evidence type="ECO:0000256" key="2">
    <source>
        <dbReference type="ARBA" id="ARBA00022694"/>
    </source>
</evidence>
<dbReference type="InterPro" id="IPR020103">
    <property type="entry name" value="PsdUridine_synth_cat_dom_sf"/>
</dbReference>
<dbReference type="Proteomes" id="UP001165063">
    <property type="component" value="Unassembled WGS sequence"/>
</dbReference>
<dbReference type="InterPro" id="IPR020097">
    <property type="entry name" value="PsdUridine_synth_TruA_a/b_dom"/>
</dbReference>
<dbReference type="GO" id="GO:0031119">
    <property type="term" value="P:tRNA pseudouridine synthesis"/>
    <property type="evidence" value="ECO:0007669"/>
    <property type="project" value="TreeGrafter"/>
</dbReference>
<keyword evidence="3" id="KW-0413">Isomerase</keyword>
<dbReference type="Gene3D" id="3.30.70.660">
    <property type="entry name" value="Pseudouridine synthase I, catalytic domain, C-terminal subdomain"/>
    <property type="match status" value="1"/>
</dbReference>
<dbReference type="PANTHER" id="PTHR11142:SF5">
    <property type="entry name" value="TRNA PSEUDOURIDINE(38_39) SYNTHASE"/>
    <property type="match status" value="1"/>
</dbReference>
<keyword evidence="7" id="KW-1185">Reference proteome</keyword>